<dbReference type="SUPFAM" id="SSF55073">
    <property type="entry name" value="Nucleotide cyclase"/>
    <property type="match status" value="1"/>
</dbReference>
<dbReference type="CDD" id="cd01948">
    <property type="entry name" value="EAL"/>
    <property type="match status" value="1"/>
</dbReference>
<dbReference type="SMART" id="SM00267">
    <property type="entry name" value="GGDEF"/>
    <property type="match status" value="1"/>
</dbReference>
<reference evidence="3" key="1">
    <citation type="submission" date="2022-07" db="EMBL/GenBank/DDBJ databases">
        <title>Complete genome sequence of Salinispirillum sp. LH10-3-1 capable of multiple carbohydrate inversion isolated from a soda lake.</title>
        <authorList>
            <person name="Liu J."/>
            <person name="Zhai Y."/>
            <person name="Zhang H."/>
            <person name="Yang H."/>
            <person name="Qu J."/>
            <person name="Li J."/>
        </authorList>
    </citation>
    <scope>NUCLEOTIDE SEQUENCE</scope>
    <source>
        <strain evidence="3">LH 10-3-1</strain>
    </source>
</reference>
<gene>
    <name evidence="3" type="ORF">NFC81_04625</name>
</gene>
<dbReference type="NCBIfam" id="TIGR00254">
    <property type="entry name" value="GGDEF"/>
    <property type="match status" value="1"/>
</dbReference>
<dbReference type="InterPro" id="IPR035919">
    <property type="entry name" value="EAL_sf"/>
</dbReference>
<accession>A0AB38YID1</accession>
<dbReference type="CDD" id="cd01949">
    <property type="entry name" value="GGDEF"/>
    <property type="match status" value="1"/>
</dbReference>
<evidence type="ECO:0000259" key="2">
    <source>
        <dbReference type="PROSITE" id="PS50887"/>
    </source>
</evidence>
<dbReference type="SMART" id="SM00052">
    <property type="entry name" value="EAL"/>
    <property type="match status" value="1"/>
</dbReference>
<dbReference type="InterPro" id="IPR029787">
    <property type="entry name" value="Nucleotide_cyclase"/>
</dbReference>
<protein>
    <submittedName>
        <fullName evidence="3">Bifunctional diguanylate cyclase/phosphodiesterase</fullName>
    </submittedName>
</protein>
<dbReference type="Gene3D" id="3.30.70.270">
    <property type="match status" value="1"/>
</dbReference>
<dbReference type="PROSITE" id="PS50887">
    <property type="entry name" value="GGDEF"/>
    <property type="match status" value="1"/>
</dbReference>
<organism evidence="3">
    <name type="scientific">Salinispirillum sp. LH 10-3-1</name>
    <dbReference type="NCBI Taxonomy" id="2952525"/>
    <lineage>
        <taxon>Bacteria</taxon>
        <taxon>Pseudomonadati</taxon>
        <taxon>Pseudomonadota</taxon>
        <taxon>Gammaproteobacteria</taxon>
        <taxon>Oceanospirillales</taxon>
        <taxon>Saccharospirillaceae</taxon>
        <taxon>Salinispirillum</taxon>
    </lineage>
</organism>
<feature type="domain" description="GGDEF" evidence="2">
    <location>
        <begin position="376"/>
        <end position="510"/>
    </location>
</feature>
<dbReference type="RefSeq" id="WP_304996365.1">
    <property type="nucleotide sequence ID" value="NZ_CP101717.1"/>
</dbReference>
<dbReference type="Pfam" id="PF00990">
    <property type="entry name" value="GGDEF"/>
    <property type="match status" value="1"/>
</dbReference>
<feature type="domain" description="EAL" evidence="1">
    <location>
        <begin position="518"/>
        <end position="771"/>
    </location>
</feature>
<dbReference type="InterPro" id="IPR050706">
    <property type="entry name" value="Cyclic-di-GMP_PDE-like"/>
</dbReference>
<evidence type="ECO:0000259" key="1">
    <source>
        <dbReference type="PROSITE" id="PS50883"/>
    </source>
</evidence>
<dbReference type="AlphaFoldDB" id="A0AB38YID1"/>
<dbReference type="InterPro" id="IPR000160">
    <property type="entry name" value="GGDEF_dom"/>
</dbReference>
<dbReference type="Pfam" id="PF00563">
    <property type="entry name" value="EAL"/>
    <property type="match status" value="1"/>
</dbReference>
<dbReference type="PANTHER" id="PTHR33121:SF70">
    <property type="entry name" value="SIGNALING PROTEIN YKOW"/>
    <property type="match status" value="1"/>
</dbReference>
<dbReference type="GO" id="GO:0071111">
    <property type="term" value="F:cyclic-guanylate-specific phosphodiesterase activity"/>
    <property type="evidence" value="ECO:0007669"/>
    <property type="project" value="InterPro"/>
</dbReference>
<dbReference type="SUPFAM" id="SSF141868">
    <property type="entry name" value="EAL domain-like"/>
    <property type="match status" value="1"/>
</dbReference>
<dbReference type="InterPro" id="IPR043128">
    <property type="entry name" value="Rev_trsase/Diguanyl_cyclase"/>
</dbReference>
<dbReference type="InterPro" id="IPR001633">
    <property type="entry name" value="EAL_dom"/>
</dbReference>
<name>A0AB38YID1_9GAMM</name>
<evidence type="ECO:0000313" key="3">
    <source>
        <dbReference type="EMBL" id="WLD59075.1"/>
    </source>
</evidence>
<sequence>MMTRDRFHHECMDSTHPVNRDHFQFLAHWLKQLAAPSLDSRLPTFLLGELADYFGAAQACIWQCTEDLATNTPIISFGISATSASLPFPDRRAGHSPIGLQTLRAALETPGTPPLHKPRLLTDISAPTAHATNNEAELKLLQQGIRSVWWIPSSKGQLALSLLLHHPSTYRSDDQTLLTTLLQSLECHLHRSPTPPPTVHVDGDDKPLMQLLKHSSDGFCRVSFHPPIPLAADQALVLEQLREGRINATNEALASGLNKPVGVNFTGQTLRELITDTELTPLLQAAIEAQFGRVRTHSTQFLDDHVQRIETSCQGEIADGALTQLWLTRRDLTHEQRLTNLLTHQSNHDALTQLRNRNALIGDLDTAIAIRGPQKRAVGLMLLDLDRFKDYNDTFGHPFGDEIITQLAHRLGALAQRYDATVYRVGGDEFALLFDALHDLSKLHMLSMQLLAEVQEPLHINDMALSLDASIGISGYPMHGNNAASLLRCADVALNQAKHAPFSAMQYEPAHDHFTKRRLSILTGLRPALKNDGMHLVFQPKMLLAGRAVSGFEALLRWHPNDGPPVSPNEFIPLAEVSNQMHDLTRWVVDAVIQQQKAWRLQGVAVPLAFNISPANLADVRFMHYLSEQCARHQVSPSQLHIEITESALMNNLKDSRRILNNLRSQGFTVCIDDFGTGYSSLSYLRDLPADIIKIDMSFIRNLVDNPRTQIIVESLIKMSHSLGLVVVAEGVEDEATLAMLEGMGCDQIQGFILAPGLSATDAQAFLTSTSSQH</sequence>
<dbReference type="PROSITE" id="PS50883">
    <property type="entry name" value="EAL"/>
    <property type="match status" value="1"/>
</dbReference>
<dbReference type="PANTHER" id="PTHR33121">
    <property type="entry name" value="CYCLIC DI-GMP PHOSPHODIESTERASE PDEF"/>
    <property type="match status" value="1"/>
</dbReference>
<dbReference type="Gene3D" id="3.20.20.450">
    <property type="entry name" value="EAL domain"/>
    <property type="match status" value="1"/>
</dbReference>
<proteinExistence type="predicted"/>
<dbReference type="EMBL" id="CP101717">
    <property type="protein sequence ID" value="WLD59075.1"/>
    <property type="molecule type" value="Genomic_DNA"/>
</dbReference>